<feature type="coiled-coil region" evidence="1">
    <location>
        <begin position="39"/>
        <end position="98"/>
    </location>
</feature>
<reference evidence="2" key="1">
    <citation type="journal article" date="2019" name="Sci. Rep.">
        <title>Draft genome of Tanacetum cinerariifolium, the natural source of mosquito coil.</title>
        <authorList>
            <person name="Yamashiro T."/>
            <person name="Shiraishi A."/>
            <person name="Satake H."/>
            <person name="Nakayama K."/>
        </authorList>
    </citation>
    <scope>NUCLEOTIDE SEQUENCE</scope>
</reference>
<comment type="caution">
    <text evidence="2">The sequence shown here is derived from an EMBL/GenBank/DDBJ whole genome shotgun (WGS) entry which is preliminary data.</text>
</comment>
<organism evidence="2">
    <name type="scientific">Tanacetum cinerariifolium</name>
    <name type="common">Dalmatian daisy</name>
    <name type="synonym">Chrysanthemum cinerariifolium</name>
    <dbReference type="NCBI Taxonomy" id="118510"/>
    <lineage>
        <taxon>Eukaryota</taxon>
        <taxon>Viridiplantae</taxon>
        <taxon>Streptophyta</taxon>
        <taxon>Embryophyta</taxon>
        <taxon>Tracheophyta</taxon>
        <taxon>Spermatophyta</taxon>
        <taxon>Magnoliopsida</taxon>
        <taxon>eudicotyledons</taxon>
        <taxon>Gunneridae</taxon>
        <taxon>Pentapetalae</taxon>
        <taxon>asterids</taxon>
        <taxon>campanulids</taxon>
        <taxon>Asterales</taxon>
        <taxon>Asteraceae</taxon>
        <taxon>Asteroideae</taxon>
        <taxon>Anthemideae</taxon>
        <taxon>Anthemidinae</taxon>
        <taxon>Tanacetum</taxon>
    </lineage>
</organism>
<keyword evidence="1" id="KW-0175">Coiled coil</keyword>
<evidence type="ECO:0000256" key="1">
    <source>
        <dbReference type="SAM" id="Coils"/>
    </source>
</evidence>
<sequence>ETYPIEQDAHNVIIESMDMNYDSEQINQNDEDDDLSKEHELLASLIEKLKCEIDESKNRNKFLETSNKVLIDKLKSEIKDFKNKNNSLELSNNQFKESNNKLSAKNDLLYADFKKSQAELKRRDSIEYASEMELECAKVRGDFLSYKMESEKSCNKYTQTINDLNQTISEMKNKLSAHQDTISILKQQKEANFKLYKTREDKEIEKVIGLENKVKVLDNIVYKTGQSVQTMNMLNNKCRTSFVKPEYLKKVKQANPRLYDIGCYNDNLALMLAPESDELIRLEKESRSKLSDLINPFDYCLRLV</sequence>
<accession>A0A699QBN3</accession>
<gene>
    <name evidence="2" type="ORF">Tci_840214</name>
</gene>
<name>A0A699QBN3_TANCI</name>
<dbReference type="EMBL" id="BKCJ011019199">
    <property type="protein sequence ID" value="GFC68244.1"/>
    <property type="molecule type" value="Genomic_DNA"/>
</dbReference>
<feature type="non-terminal residue" evidence="2">
    <location>
        <position position="1"/>
    </location>
</feature>
<protein>
    <submittedName>
        <fullName evidence="2">Uncharacterized protein</fullName>
    </submittedName>
</protein>
<evidence type="ECO:0000313" key="2">
    <source>
        <dbReference type="EMBL" id="GFC68244.1"/>
    </source>
</evidence>
<proteinExistence type="predicted"/>
<feature type="coiled-coil region" evidence="1">
    <location>
        <begin position="154"/>
        <end position="188"/>
    </location>
</feature>
<dbReference type="AlphaFoldDB" id="A0A699QBN3"/>